<accession>A0A927MNV0</accession>
<dbReference type="RefSeq" id="WP_192748242.1">
    <property type="nucleotide sequence ID" value="NZ_BAABJL010000064.1"/>
</dbReference>
<protein>
    <submittedName>
        <fullName evidence="9">Iron complex transport system permease protein</fullName>
    </submittedName>
</protein>
<feature type="transmembrane region" description="Helical" evidence="8">
    <location>
        <begin position="261"/>
        <end position="287"/>
    </location>
</feature>
<dbReference type="AlphaFoldDB" id="A0A927MNV0"/>
<feature type="transmembrane region" description="Helical" evidence="8">
    <location>
        <begin position="145"/>
        <end position="162"/>
    </location>
</feature>
<dbReference type="CDD" id="cd06550">
    <property type="entry name" value="TM_ABC_iron-siderophores_like"/>
    <property type="match status" value="1"/>
</dbReference>
<comment type="similarity">
    <text evidence="2">Belongs to the binding-protein-dependent transport system permease family. FecCD subfamily.</text>
</comment>
<keyword evidence="3" id="KW-0813">Transport</keyword>
<evidence type="ECO:0000256" key="3">
    <source>
        <dbReference type="ARBA" id="ARBA00022448"/>
    </source>
</evidence>
<dbReference type="Proteomes" id="UP000638648">
    <property type="component" value="Unassembled WGS sequence"/>
</dbReference>
<dbReference type="GO" id="GO:0033214">
    <property type="term" value="P:siderophore-iron import into cell"/>
    <property type="evidence" value="ECO:0007669"/>
    <property type="project" value="TreeGrafter"/>
</dbReference>
<keyword evidence="7 8" id="KW-0472">Membrane</keyword>
<organism evidence="9 10">
    <name type="scientific">Actinopolymorpha pittospori</name>
    <dbReference type="NCBI Taxonomy" id="648752"/>
    <lineage>
        <taxon>Bacteria</taxon>
        <taxon>Bacillati</taxon>
        <taxon>Actinomycetota</taxon>
        <taxon>Actinomycetes</taxon>
        <taxon>Propionibacteriales</taxon>
        <taxon>Actinopolymorphaceae</taxon>
        <taxon>Actinopolymorpha</taxon>
    </lineage>
</organism>
<name>A0A927MNV0_9ACTN</name>
<feature type="transmembrane region" description="Helical" evidence="8">
    <location>
        <begin position="61"/>
        <end position="81"/>
    </location>
</feature>
<evidence type="ECO:0000256" key="5">
    <source>
        <dbReference type="ARBA" id="ARBA00022692"/>
    </source>
</evidence>
<evidence type="ECO:0000256" key="8">
    <source>
        <dbReference type="SAM" id="Phobius"/>
    </source>
</evidence>
<feature type="transmembrane region" description="Helical" evidence="8">
    <location>
        <begin position="33"/>
        <end position="55"/>
    </location>
</feature>
<sequence length="356" mass="36238">MTATPPTGRVDFGAGRKPIRLRGWVSGIVNTRAVLLVLASVVGCILVTIAAIALGDYPVPVTRILPILSGADLGFANTVVLQWRLPRAVATVTFGAALGISGAIFQSVTRNALGSPDVIGFNAGAFTGAIISIGYLGGSQTTTTLLALVGGATAAFAVYALASRRGVSGTRFVIIGIAVSMALIAFDSLLVLRMEQQVATVAMTWGQGDLENIRWQQVTPMCLILAVVIVGAGALGGRMRQLELGDDAASATGVSVEPVRLALIAVGVALTAVVTSVCGPIAFIALAAPHLARLVAGSAGTSLTSAAAAGALLLSSCDLAAQHLLTVQIPVGVVTVVAGGAYLLWLITWKLRRPRG</sequence>
<dbReference type="PANTHER" id="PTHR30472:SF24">
    <property type="entry name" value="FERRIC ENTEROBACTIN TRANSPORT SYSTEM PERMEASE PROTEIN FEPG"/>
    <property type="match status" value="1"/>
</dbReference>
<proteinExistence type="inferred from homology"/>
<comment type="caution">
    <text evidence="9">The sequence shown here is derived from an EMBL/GenBank/DDBJ whole genome shotgun (WGS) entry which is preliminary data.</text>
</comment>
<dbReference type="SUPFAM" id="SSF81345">
    <property type="entry name" value="ABC transporter involved in vitamin B12 uptake, BtuC"/>
    <property type="match status" value="1"/>
</dbReference>
<keyword evidence="4" id="KW-1003">Cell membrane</keyword>
<feature type="transmembrane region" description="Helical" evidence="8">
    <location>
        <begin position="213"/>
        <end position="235"/>
    </location>
</feature>
<gene>
    <name evidence="9" type="ORF">HEB94_000260</name>
</gene>
<evidence type="ECO:0000313" key="10">
    <source>
        <dbReference type="Proteomes" id="UP000638648"/>
    </source>
</evidence>
<reference evidence="9" key="1">
    <citation type="submission" date="2020-10" db="EMBL/GenBank/DDBJ databases">
        <title>Sequencing the genomes of 1000 actinobacteria strains.</title>
        <authorList>
            <person name="Klenk H.-P."/>
        </authorList>
    </citation>
    <scope>NUCLEOTIDE SEQUENCE</scope>
    <source>
        <strain evidence="9">DSM 45354</strain>
    </source>
</reference>
<evidence type="ECO:0000313" key="9">
    <source>
        <dbReference type="EMBL" id="MBE1603412.1"/>
    </source>
</evidence>
<feature type="transmembrane region" description="Helical" evidence="8">
    <location>
        <begin position="327"/>
        <end position="347"/>
    </location>
</feature>
<dbReference type="InterPro" id="IPR000522">
    <property type="entry name" value="ABC_transptr_permease_BtuC"/>
</dbReference>
<dbReference type="PANTHER" id="PTHR30472">
    <property type="entry name" value="FERRIC ENTEROBACTIN TRANSPORT SYSTEM PERMEASE PROTEIN"/>
    <property type="match status" value="1"/>
</dbReference>
<evidence type="ECO:0000256" key="6">
    <source>
        <dbReference type="ARBA" id="ARBA00022989"/>
    </source>
</evidence>
<dbReference type="Pfam" id="PF01032">
    <property type="entry name" value="FecCD"/>
    <property type="match status" value="1"/>
</dbReference>
<evidence type="ECO:0000256" key="7">
    <source>
        <dbReference type="ARBA" id="ARBA00023136"/>
    </source>
</evidence>
<feature type="transmembrane region" description="Helical" evidence="8">
    <location>
        <begin position="88"/>
        <end position="106"/>
    </location>
</feature>
<evidence type="ECO:0000256" key="1">
    <source>
        <dbReference type="ARBA" id="ARBA00004651"/>
    </source>
</evidence>
<evidence type="ECO:0000256" key="4">
    <source>
        <dbReference type="ARBA" id="ARBA00022475"/>
    </source>
</evidence>
<dbReference type="Gene3D" id="1.10.3470.10">
    <property type="entry name" value="ABC transporter involved in vitamin B12 uptake, BtuC"/>
    <property type="match status" value="1"/>
</dbReference>
<feature type="transmembrane region" description="Helical" evidence="8">
    <location>
        <begin position="174"/>
        <end position="192"/>
    </location>
</feature>
<dbReference type="GO" id="GO:0022857">
    <property type="term" value="F:transmembrane transporter activity"/>
    <property type="evidence" value="ECO:0007669"/>
    <property type="project" value="InterPro"/>
</dbReference>
<dbReference type="InterPro" id="IPR037294">
    <property type="entry name" value="ABC_BtuC-like"/>
</dbReference>
<evidence type="ECO:0000256" key="2">
    <source>
        <dbReference type="ARBA" id="ARBA00007935"/>
    </source>
</evidence>
<dbReference type="EMBL" id="JADBEM010000001">
    <property type="protein sequence ID" value="MBE1603412.1"/>
    <property type="molecule type" value="Genomic_DNA"/>
</dbReference>
<feature type="transmembrane region" description="Helical" evidence="8">
    <location>
        <begin position="294"/>
        <end position="315"/>
    </location>
</feature>
<dbReference type="GO" id="GO:0005886">
    <property type="term" value="C:plasma membrane"/>
    <property type="evidence" value="ECO:0007669"/>
    <property type="project" value="UniProtKB-SubCell"/>
</dbReference>
<keyword evidence="6 8" id="KW-1133">Transmembrane helix</keyword>
<comment type="subcellular location">
    <subcellularLocation>
        <location evidence="1">Cell membrane</location>
        <topology evidence="1">Multi-pass membrane protein</topology>
    </subcellularLocation>
</comment>
<keyword evidence="10" id="KW-1185">Reference proteome</keyword>
<keyword evidence="5 8" id="KW-0812">Transmembrane</keyword>
<feature type="transmembrane region" description="Helical" evidence="8">
    <location>
        <begin position="118"/>
        <end position="138"/>
    </location>
</feature>